<accession>A0A2K9NW15</accession>
<gene>
    <name evidence="1" type="ORF">C0V70_16565</name>
</gene>
<protein>
    <submittedName>
        <fullName evidence="1">Uncharacterized protein</fullName>
    </submittedName>
</protein>
<dbReference type="GO" id="GO:0000287">
    <property type="term" value="F:magnesium ion binding"/>
    <property type="evidence" value="ECO:0007669"/>
    <property type="project" value="TreeGrafter"/>
</dbReference>
<sequence>MFKIVFSDFDGTLTYKEGLGPIFFDVLSHLEKKQVPLVIVTGRSLSWGHFLLTHFPFLTDVIVEGGGAIVSRSGKFITEECLISKEEVKRLADFCVSFEKKFPNVPLSVDSFGRKTDRAIELHDLQDGTLFHHIEDYLREEKINFSTSNVHLNFWCGEVSKYKAVQHYLAAKKTDAEDCVFFGDSLNDQTMFKSFKNSVGVANISAVIDRLEYKPTTILTGEDNVGPWGVLNYLKKTL</sequence>
<dbReference type="Proteomes" id="UP000235584">
    <property type="component" value="Chromosome"/>
</dbReference>
<dbReference type="NCBIfam" id="TIGR01484">
    <property type="entry name" value="HAD-SF-IIB"/>
    <property type="match status" value="1"/>
</dbReference>
<dbReference type="InterPro" id="IPR023214">
    <property type="entry name" value="HAD_sf"/>
</dbReference>
<evidence type="ECO:0000313" key="2">
    <source>
        <dbReference type="Proteomes" id="UP000235584"/>
    </source>
</evidence>
<dbReference type="Gene3D" id="3.40.50.1000">
    <property type="entry name" value="HAD superfamily/HAD-like"/>
    <property type="match status" value="2"/>
</dbReference>
<dbReference type="Gene3D" id="3.30.1240.10">
    <property type="match status" value="2"/>
</dbReference>
<reference evidence="1 2" key="1">
    <citation type="submission" date="2018-01" db="EMBL/GenBank/DDBJ databases">
        <title>Complete genome sequence of Bacteriovorax stolpii DSM12778.</title>
        <authorList>
            <person name="Tang B."/>
            <person name="Chang J."/>
        </authorList>
    </citation>
    <scope>NUCLEOTIDE SEQUENCE [LARGE SCALE GENOMIC DNA]</scope>
    <source>
        <strain evidence="1 2">DSM 12778</strain>
    </source>
</reference>
<dbReference type="GO" id="GO:0005829">
    <property type="term" value="C:cytosol"/>
    <property type="evidence" value="ECO:0007669"/>
    <property type="project" value="TreeGrafter"/>
</dbReference>
<dbReference type="PANTHER" id="PTHR10000">
    <property type="entry name" value="PHOSPHOSERINE PHOSPHATASE"/>
    <property type="match status" value="1"/>
</dbReference>
<dbReference type="KEGG" id="bsto:C0V70_16565"/>
<dbReference type="InterPro" id="IPR036412">
    <property type="entry name" value="HAD-like_sf"/>
</dbReference>
<name>A0A2K9NW15_BACTC</name>
<evidence type="ECO:0000313" key="1">
    <source>
        <dbReference type="EMBL" id="AUN99690.1"/>
    </source>
</evidence>
<proteinExistence type="predicted"/>
<dbReference type="GO" id="GO:0016791">
    <property type="term" value="F:phosphatase activity"/>
    <property type="evidence" value="ECO:0007669"/>
    <property type="project" value="TreeGrafter"/>
</dbReference>
<keyword evidence="2" id="KW-1185">Reference proteome</keyword>
<organism evidence="1 2">
    <name type="scientific">Bacteriovorax stolpii</name>
    <name type="common">Bdellovibrio stolpii</name>
    <dbReference type="NCBI Taxonomy" id="960"/>
    <lineage>
        <taxon>Bacteria</taxon>
        <taxon>Pseudomonadati</taxon>
        <taxon>Bdellovibrionota</taxon>
        <taxon>Bacteriovoracia</taxon>
        <taxon>Bacteriovoracales</taxon>
        <taxon>Bacteriovoracaceae</taxon>
        <taxon>Bacteriovorax</taxon>
    </lineage>
</organism>
<dbReference type="RefSeq" id="WP_102244981.1">
    <property type="nucleotide sequence ID" value="NZ_CP025704.1"/>
</dbReference>
<dbReference type="InterPro" id="IPR006379">
    <property type="entry name" value="HAD-SF_hydro_IIB"/>
</dbReference>
<dbReference type="AlphaFoldDB" id="A0A2K9NW15"/>
<dbReference type="SUPFAM" id="SSF56784">
    <property type="entry name" value="HAD-like"/>
    <property type="match status" value="1"/>
</dbReference>
<dbReference type="PANTHER" id="PTHR10000:SF8">
    <property type="entry name" value="HAD SUPERFAMILY HYDROLASE-LIKE, TYPE 3"/>
    <property type="match status" value="1"/>
</dbReference>
<dbReference type="EMBL" id="CP025704">
    <property type="protein sequence ID" value="AUN99690.1"/>
    <property type="molecule type" value="Genomic_DNA"/>
</dbReference>
<dbReference type="Pfam" id="PF08282">
    <property type="entry name" value="Hydrolase_3"/>
    <property type="match status" value="2"/>
</dbReference>